<gene>
    <name evidence="2" type="ORF">AYI68_g1063</name>
</gene>
<dbReference type="AlphaFoldDB" id="A0A1R0H6G4"/>
<sequence>MSRDFRNHTPPKNKFRVLKNKLQALKPLKAQQAKTWMIEVDVPLSPRYEFIEKSDVPLSDFHIFDQTGMYNNRFKSQFPIFKVPKSEFVNHKNHKHDLDSKKLKAQNNSVISLQNDTNTENYLPSTKSTLQVSSQNQEKYNNIYFDYNTRPSSKGENYHNSQIFSNKESSKNYSSITDATESNITTPSTNYKNNKSEPSFPSHIHYNGSYPELDFELFSNLPQKYNSNVKINQNISQSQSDLVGSIGPVPIELPPKKVKNKKFLNFFKDQVTDKNLDSYYPENYELITEEDYSSSVPRYFSKKIIDNLGFMVPSCTEIDQLGINRETVFDESHYLNNAENFSSNINLNSIPNPAKDSDFKNIEESTYYSSRKSSQRFDISNISLSNTSPKILPRKRTISYSSNNLRDLDKPIEDSNFLDNTQPNNSLSPYKAVIHKVKSSNRRKRVIYGKLCEGLQSLNSEKKPTEPLFSSILKDNNKNSTFLSLSDINPGFLIEDNHEIGSRINYDLSSLINHDLQSPINPFSEDSPIIGFSSEIFMESKNKVSNFSGGKEMNPLNISLKEISHPSAPLKNSKPSHISKSPHFSPIDSKFKKISDCEFFLRNSHPGKNKNFKNLSAKKSIIRRMDKYTIDIPTTTEIFSPNESNTNSLRSYYDRLGVSDLLKMFPTEIPTKRFLSSSKNPDLKYLISSTASAKNNICLQKNKNNLTKPSVNILNKSNIIGKDRHQDNYPGDMFLEASNSSPGPFFNENDSYSPPVLANGEFLWYTSMDNSYRDEINRNLDAVLNIGISGLQSHHTSLKSLDLLDYKNKSGLALKDPEKYYNRISLESSKSLNSESSKSDQSNTSDINSKRKSKTVSEISDPKFISKHTNSSKSIPSFFKDRHIHLDDLEQSENSKEGFKIADFERFDLFDYQKESVNFPSPKMDSAPILIHGDKSHNIPRKPALNMKISNIPTLIMPNHPYVQAENKYFNGDFKGILLDAKSQKDPKSIRRPNNLKIITNRYLDTEYHKNNISVTAPIHKKDLHHKLPIINKRKMTDLNDPPTPYMTVSVPIPSQNASASSNSGQNAYSISGIDSKYSSNLPTSKSILVDKDLFENESNSSSIVCFNDGLKNSFEITETINLSPEYHVNNISRNKFISPTGGYGKKESGSLH</sequence>
<comment type="caution">
    <text evidence="2">The sequence shown here is derived from an EMBL/GenBank/DDBJ whole genome shotgun (WGS) entry which is preliminary data.</text>
</comment>
<name>A0A1R0H6G4_9FUNG</name>
<organism evidence="2 3">
    <name type="scientific">Smittium mucronatum</name>
    <dbReference type="NCBI Taxonomy" id="133383"/>
    <lineage>
        <taxon>Eukaryota</taxon>
        <taxon>Fungi</taxon>
        <taxon>Fungi incertae sedis</taxon>
        <taxon>Zoopagomycota</taxon>
        <taxon>Kickxellomycotina</taxon>
        <taxon>Harpellomycetes</taxon>
        <taxon>Harpellales</taxon>
        <taxon>Legeriomycetaceae</taxon>
        <taxon>Smittium</taxon>
    </lineage>
</organism>
<feature type="region of interest" description="Disordered" evidence="1">
    <location>
        <begin position="831"/>
        <end position="872"/>
    </location>
</feature>
<feature type="region of interest" description="Disordered" evidence="1">
    <location>
        <begin position="176"/>
        <end position="195"/>
    </location>
</feature>
<protein>
    <submittedName>
        <fullName evidence="2">Uncharacterized protein</fullName>
    </submittedName>
</protein>
<keyword evidence="3" id="KW-1185">Reference proteome</keyword>
<dbReference type="EMBL" id="LSSL01000366">
    <property type="protein sequence ID" value="OLY84765.1"/>
    <property type="molecule type" value="Genomic_DNA"/>
</dbReference>
<proteinExistence type="predicted"/>
<evidence type="ECO:0000313" key="3">
    <source>
        <dbReference type="Proteomes" id="UP000187455"/>
    </source>
</evidence>
<accession>A0A1R0H6G4</accession>
<evidence type="ECO:0000256" key="1">
    <source>
        <dbReference type="SAM" id="MobiDB-lite"/>
    </source>
</evidence>
<dbReference type="Proteomes" id="UP000187455">
    <property type="component" value="Unassembled WGS sequence"/>
</dbReference>
<reference evidence="2 3" key="1">
    <citation type="journal article" date="2016" name="Mol. Biol. Evol.">
        <title>Genome-Wide Survey of Gut Fungi (Harpellales) Reveals the First Horizontally Transferred Ubiquitin Gene from a Mosquito Host.</title>
        <authorList>
            <person name="Wang Y."/>
            <person name="White M.M."/>
            <person name="Kvist S."/>
            <person name="Moncalvo J.M."/>
        </authorList>
    </citation>
    <scope>NUCLEOTIDE SEQUENCE [LARGE SCALE GENOMIC DNA]</scope>
    <source>
        <strain evidence="2 3">ALG-7-W6</strain>
    </source>
</reference>
<feature type="compositionally biased region" description="Low complexity" evidence="1">
    <location>
        <begin position="831"/>
        <end position="846"/>
    </location>
</feature>
<dbReference type="OrthoDB" id="5585330at2759"/>
<evidence type="ECO:0000313" key="2">
    <source>
        <dbReference type="EMBL" id="OLY84765.1"/>
    </source>
</evidence>